<dbReference type="Ensembl" id="ENSCCRT00020130331.1">
    <property type="protein sequence ID" value="ENSCCRP00020119621.1"/>
    <property type="gene ID" value="ENSCCRG00020053653.1"/>
</dbReference>
<dbReference type="EC" id="6.3.4.4" evidence="8 10"/>
<feature type="binding site" evidence="8">
    <location>
        <begin position="53"/>
        <end position="55"/>
    </location>
    <ligand>
        <name>GTP</name>
        <dbReference type="ChEBI" id="CHEBI:37565"/>
    </ligand>
</feature>
<feature type="binding site" evidence="8">
    <location>
        <position position="239"/>
    </location>
    <ligand>
        <name>IMP</name>
        <dbReference type="ChEBI" id="CHEBI:58053"/>
    </ligand>
</feature>
<protein>
    <recommendedName>
        <fullName evidence="8 10">Adenylosuccinate synthetase</fullName>
        <shortName evidence="8">AMPSase</shortName>
        <shortName evidence="8">AdSS</shortName>
        <ecNumber evidence="8 10">6.3.4.4</ecNumber>
    </recommendedName>
    <alternativeName>
        <fullName evidence="8">IMP--aspartate ligase</fullName>
    </alternativeName>
</protein>
<comment type="similarity">
    <text evidence="8 10">Belongs to the adenylosuccinate synthetase family.</text>
</comment>
<feature type="binding site" evidence="8">
    <location>
        <position position="26"/>
    </location>
    <ligand>
        <name>Mg(2+)</name>
        <dbReference type="ChEBI" id="CHEBI:18420"/>
    </ligand>
</feature>
<feature type="binding site" evidence="8">
    <location>
        <begin position="390"/>
        <end position="392"/>
    </location>
    <ligand>
        <name>GTP</name>
        <dbReference type="ChEBI" id="CHEBI:37565"/>
    </ligand>
</feature>
<reference evidence="11" key="1">
    <citation type="submission" date="2025-08" db="UniProtKB">
        <authorList>
            <consortium name="Ensembl"/>
        </authorList>
    </citation>
    <scope>IDENTIFICATION</scope>
</reference>
<dbReference type="SUPFAM" id="SSF52540">
    <property type="entry name" value="P-loop containing nucleoside triphosphate hydrolases"/>
    <property type="match status" value="1"/>
</dbReference>
<evidence type="ECO:0000256" key="9">
    <source>
        <dbReference type="PROSITE-ProRule" id="PRU10134"/>
    </source>
</evidence>
<dbReference type="GO" id="GO:0004019">
    <property type="term" value="F:adenylosuccinate synthase activity"/>
    <property type="evidence" value="ECO:0007669"/>
    <property type="project" value="UniProtKB-UniRule"/>
</dbReference>
<keyword evidence="3 8" id="KW-0479">Metal-binding</keyword>
<evidence type="ECO:0000256" key="5">
    <source>
        <dbReference type="ARBA" id="ARBA00022755"/>
    </source>
</evidence>
<dbReference type="PROSITE" id="PS01266">
    <property type="entry name" value="ADENYLOSUCCIN_SYN_1"/>
    <property type="match status" value="1"/>
</dbReference>
<dbReference type="InterPro" id="IPR018220">
    <property type="entry name" value="Adenylosuccin_syn_GTP-bd"/>
</dbReference>
<keyword evidence="8" id="KW-0963">Cytoplasm</keyword>
<feature type="active site" evidence="9">
    <location>
        <position position="157"/>
    </location>
</feature>
<keyword evidence="5 8" id="KW-0658">Purine biosynthesis</keyword>
<feature type="binding site" evidence="8">
    <location>
        <begin position="25"/>
        <end position="31"/>
    </location>
    <ligand>
        <name>GTP</name>
        <dbReference type="ChEBI" id="CHEBI:37565"/>
    </ligand>
</feature>
<feature type="binding site" evidence="8">
    <location>
        <position position="254"/>
    </location>
    <ligand>
        <name>IMP</name>
        <dbReference type="ChEBI" id="CHEBI:58053"/>
    </ligand>
</feature>
<sequence>RSRTTHPCPFLPRNKVTVVLGAQWGDEGKGKVVDLLATESDVVCRCQGGNNAGHTVVVDEKEYDFHLLPSGIISTKCTSFIGNGVVIHLPGLFEEIDKNEKKGLKGWDKRLVISDRAHIVFDFHQAVDGLQEVQRQAQEGQNIGTTKKGIGPTYACKASRTGLRICDLMADFSEFSTRVKNLVLQYQSMYPALKVDVEGELKKLKEYAERIRPLVRDGVYFMYDAIHGPPKKILVEGANAALLDIDFGTYPFVTSSNCTVGGVCTGLGIPPANIGDVYGVSKAYTTRVGIGAFPTEQLNVSPTETDDLCRVIISKFILFQVKKKSLFSINLSVLSANLEVLQKVEVEYETFPGWKTDTSAARKWSDLPPKAQNYIRFVENHIGVPIKWVGVGKSRECMIQMF</sequence>
<comment type="pathway">
    <text evidence="8 10">Purine metabolism; AMP biosynthesis via de novo pathway; AMP from IMP: step 1/2.</text>
</comment>
<accession>A0A8C2L8N1</accession>
<dbReference type="InterPro" id="IPR042111">
    <property type="entry name" value="Adenylosuccinate_synth_dom3"/>
</dbReference>
<keyword evidence="2 8" id="KW-0436">Ligase</keyword>
<comment type="function">
    <text evidence="10">Plays an important role in the de novo pathway of purine nucleotide biosynthesis.</text>
</comment>
<comment type="catalytic activity">
    <reaction evidence="8 10">
        <text>IMP + L-aspartate + GTP = N(6)-(1,2-dicarboxyethyl)-AMP + GDP + phosphate + 2 H(+)</text>
        <dbReference type="Rhea" id="RHEA:15753"/>
        <dbReference type="ChEBI" id="CHEBI:15378"/>
        <dbReference type="ChEBI" id="CHEBI:29991"/>
        <dbReference type="ChEBI" id="CHEBI:37565"/>
        <dbReference type="ChEBI" id="CHEBI:43474"/>
        <dbReference type="ChEBI" id="CHEBI:57567"/>
        <dbReference type="ChEBI" id="CHEBI:58053"/>
        <dbReference type="ChEBI" id="CHEBI:58189"/>
        <dbReference type="EC" id="6.3.4.4"/>
    </reaction>
</comment>
<dbReference type="Proteomes" id="UP000694701">
    <property type="component" value="Unplaced"/>
</dbReference>
<comment type="caution">
    <text evidence="8">Lacks conserved residue(s) required for the propagation of feature annotation.</text>
</comment>
<evidence type="ECO:0000256" key="10">
    <source>
        <dbReference type="RuleBase" id="RU000520"/>
    </source>
</evidence>
<comment type="cofactor">
    <cofactor evidence="8">
        <name>Mg(2+)</name>
        <dbReference type="ChEBI" id="CHEBI:18420"/>
    </cofactor>
    <text evidence="8">Binds 1 Mg(2+) ion per subunit.</text>
</comment>
<comment type="subcellular location">
    <subcellularLocation>
        <location evidence="8">Cytoplasm</location>
    </subcellularLocation>
</comment>
<evidence type="ECO:0000256" key="3">
    <source>
        <dbReference type="ARBA" id="ARBA00022723"/>
    </source>
</evidence>
<keyword evidence="4 8" id="KW-0547">Nucleotide-binding</keyword>
<evidence type="ECO:0000256" key="7">
    <source>
        <dbReference type="ARBA" id="ARBA00023134"/>
    </source>
</evidence>
<dbReference type="GO" id="GO:0005737">
    <property type="term" value="C:cytoplasm"/>
    <property type="evidence" value="ECO:0007669"/>
    <property type="project" value="UniProtKB-SubCell"/>
</dbReference>
<organism evidence="11 12">
    <name type="scientific">Cyprinus carpio</name>
    <name type="common">Common carp</name>
    <dbReference type="NCBI Taxonomy" id="7962"/>
    <lineage>
        <taxon>Eukaryota</taxon>
        <taxon>Metazoa</taxon>
        <taxon>Chordata</taxon>
        <taxon>Craniata</taxon>
        <taxon>Vertebrata</taxon>
        <taxon>Euteleostomi</taxon>
        <taxon>Actinopterygii</taxon>
        <taxon>Neopterygii</taxon>
        <taxon>Teleostei</taxon>
        <taxon>Ostariophysi</taxon>
        <taxon>Cypriniformes</taxon>
        <taxon>Cyprinidae</taxon>
        <taxon>Cyprininae</taxon>
        <taxon>Cyprinus</taxon>
    </lineage>
</organism>
<proteinExistence type="inferred from homology"/>
<dbReference type="PANTHER" id="PTHR11846:SF2">
    <property type="entry name" value="ADENYLOSUCCINATE SYNTHETASE ISOZYME 1"/>
    <property type="match status" value="1"/>
</dbReference>
<evidence type="ECO:0000256" key="2">
    <source>
        <dbReference type="ARBA" id="ARBA00022598"/>
    </source>
</evidence>
<feature type="active site" description="Proton acceptor" evidence="8">
    <location>
        <position position="26"/>
    </location>
</feature>
<evidence type="ECO:0000256" key="6">
    <source>
        <dbReference type="ARBA" id="ARBA00022842"/>
    </source>
</evidence>
<evidence type="ECO:0000256" key="1">
    <source>
        <dbReference type="ARBA" id="ARBA00011738"/>
    </source>
</evidence>
<dbReference type="CDD" id="cd03108">
    <property type="entry name" value="AdSS"/>
    <property type="match status" value="1"/>
</dbReference>
<comment type="subunit">
    <text evidence="1 8">Homodimer.</text>
</comment>
<dbReference type="InterPro" id="IPR033128">
    <property type="entry name" value="Adenylosuccin_syn_Lys_AS"/>
</dbReference>
<evidence type="ECO:0000313" key="12">
    <source>
        <dbReference type="Proteomes" id="UP000694701"/>
    </source>
</evidence>
<evidence type="ECO:0000313" key="11">
    <source>
        <dbReference type="Ensembl" id="ENSCCRP00020119621.1"/>
    </source>
</evidence>
<evidence type="ECO:0000256" key="8">
    <source>
        <dbReference type="HAMAP-Rule" id="MF_03125"/>
    </source>
</evidence>
<feature type="binding site" evidence="8">
    <location>
        <position position="146"/>
    </location>
    <ligand>
        <name>IMP</name>
        <dbReference type="ChEBI" id="CHEBI:58053"/>
    </ligand>
</feature>
<dbReference type="InterPro" id="IPR001114">
    <property type="entry name" value="Adenylosuccinate_synthetase"/>
</dbReference>
<dbReference type="SMART" id="SM00788">
    <property type="entry name" value="Adenylsucc_synt"/>
    <property type="match status" value="1"/>
</dbReference>
<dbReference type="GO" id="GO:0046040">
    <property type="term" value="P:IMP metabolic process"/>
    <property type="evidence" value="ECO:0007669"/>
    <property type="project" value="TreeGrafter"/>
</dbReference>
<feature type="binding site" evidence="8">
    <location>
        <position position="53"/>
    </location>
    <ligand>
        <name>Mg(2+)</name>
        <dbReference type="ChEBI" id="CHEBI:18420"/>
    </ligand>
</feature>
<dbReference type="Gene3D" id="1.10.300.10">
    <property type="entry name" value="Adenylosuccinate Synthetase, subunit A, domain 2"/>
    <property type="match status" value="1"/>
</dbReference>
<feature type="binding site" evidence="8">
    <location>
        <position position="160"/>
    </location>
    <ligand>
        <name>IMP</name>
        <dbReference type="ChEBI" id="CHEBI:58053"/>
        <note>ligand shared between dimeric partners</note>
    </ligand>
</feature>
<dbReference type="GO" id="GO:0005525">
    <property type="term" value="F:GTP binding"/>
    <property type="evidence" value="ECO:0007669"/>
    <property type="project" value="UniProtKB-UniRule"/>
</dbReference>
<dbReference type="Gene3D" id="3.40.440.10">
    <property type="entry name" value="Adenylosuccinate Synthetase, subunit A, domain 1"/>
    <property type="match status" value="1"/>
</dbReference>
<keyword evidence="6 8" id="KW-0460">Magnesium</keyword>
<comment type="function">
    <text evidence="8">Plays an important role in the de novo pathway and in the salvage pathway of purine nucleotide biosynthesis. Catalyzes the first commited step in the biosynthesis of AMP from IMP.</text>
</comment>
<feature type="binding site" evidence="8">
    <location>
        <begin position="26"/>
        <end position="29"/>
    </location>
    <ligand>
        <name>IMP</name>
        <dbReference type="ChEBI" id="CHEBI:58053"/>
    </ligand>
</feature>
<feature type="active site" description="Proton donor" evidence="8">
    <location>
        <position position="54"/>
    </location>
</feature>
<dbReference type="PROSITE" id="PS00513">
    <property type="entry name" value="ADENYLOSUCCIN_SYN_2"/>
    <property type="match status" value="1"/>
</dbReference>
<dbReference type="FunFam" id="1.10.300.10:FF:000002">
    <property type="entry name" value="Adenylosuccinate synthetase, chloroplastic"/>
    <property type="match status" value="1"/>
</dbReference>
<dbReference type="UniPathway" id="UPA00075">
    <property type="reaction ID" value="UER00335"/>
</dbReference>
<dbReference type="GO" id="GO:0000287">
    <property type="term" value="F:magnesium ion binding"/>
    <property type="evidence" value="ECO:0007669"/>
    <property type="project" value="UniProtKB-UniRule"/>
</dbReference>
<dbReference type="Pfam" id="PF00709">
    <property type="entry name" value="Adenylsucc_synt"/>
    <property type="match status" value="2"/>
</dbReference>
<dbReference type="InterPro" id="IPR042110">
    <property type="entry name" value="Adenylosuccinate_synth_dom2"/>
</dbReference>
<dbReference type="HAMAP" id="MF_00011">
    <property type="entry name" value="Adenylosucc_synth"/>
    <property type="match status" value="1"/>
</dbReference>
<keyword evidence="7 8" id="KW-0342">GTP-binding</keyword>
<dbReference type="GO" id="GO:0044208">
    <property type="term" value="P:'de novo' AMP biosynthetic process"/>
    <property type="evidence" value="ECO:0007669"/>
    <property type="project" value="UniProtKB-UniRule"/>
</dbReference>
<dbReference type="PANTHER" id="PTHR11846">
    <property type="entry name" value="ADENYLOSUCCINATE SYNTHETASE"/>
    <property type="match status" value="1"/>
</dbReference>
<feature type="binding site" evidence="8">
    <location>
        <begin position="51"/>
        <end position="54"/>
    </location>
    <ligand>
        <name>IMP</name>
        <dbReference type="ChEBI" id="CHEBI:58053"/>
    </ligand>
</feature>
<name>A0A8C2L8N1_CYPCA</name>
<dbReference type="Gene3D" id="3.90.170.10">
    <property type="entry name" value="Adenylosuccinate Synthetase, subunit A, domain 3"/>
    <property type="match status" value="1"/>
</dbReference>
<dbReference type="AlphaFoldDB" id="A0A8C2L8N1"/>
<dbReference type="InterPro" id="IPR042109">
    <property type="entry name" value="Adenylosuccinate_synth_dom1"/>
</dbReference>
<dbReference type="InterPro" id="IPR027417">
    <property type="entry name" value="P-loop_NTPase"/>
</dbReference>
<evidence type="ECO:0000256" key="4">
    <source>
        <dbReference type="ARBA" id="ARBA00022741"/>
    </source>
</evidence>